<feature type="compositionally biased region" description="Low complexity" evidence="1">
    <location>
        <begin position="48"/>
        <end position="64"/>
    </location>
</feature>
<sequence length="521" mass="56609">MASVPLTNGQPPLRLPWKEVVDPATGLVYYWNTLTSETTWDRPVDAEPAVTPVPGSASAPSPASDNLSSRAEVWLIDYNACRSISDRVSVFFRGLELIRESCEEQEAISHKTDQERAASLLNSIDTALSSLTEILSAASTGTRNYEKLSGYKLLLERHRRALANTRRGSTPASLNAATDCKIHEICEEVATLSANLKALPHPSGPGVSGHVDALHDDYSVYMQRKKQHVTRQRWLDFVHNRRQSAAGPLSSPSQSSPNGIPPQDVESNTCINSGSRRDYLRVQGDVDVRQLREDLAEGTVGRDPLDVDTLVLKPALRLVLEVVLPGELGETPVVGDEDLLPAGELVLGPAQRLDRLGHERLPRPDGHEDLSDVHTGDDAGGLSEGAPHSGLEPVRTGTRKHLVDAQHVEGVHPDPDVEGFFTSGLDHELPHVTRPHGFTYLVGADTRGLQRFGRNLLVLARDDVHGEGEVIDIRSLQSHIVDSDFGVRDTSAEPRLGVGLVFAVAVTPGGSPSHFVGFRCY</sequence>
<feature type="compositionally biased region" description="Basic and acidic residues" evidence="1">
    <location>
        <begin position="356"/>
        <end position="377"/>
    </location>
</feature>
<dbReference type="Proteomes" id="UP001497744">
    <property type="component" value="Unassembled WGS sequence"/>
</dbReference>
<dbReference type="GeneID" id="94195009"/>
<evidence type="ECO:0000313" key="4">
    <source>
        <dbReference type="Proteomes" id="UP001497744"/>
    </source>
</evidence>
<feature type="domain" description="WW" evidence="2">
    <location>
        <begin position="11"/>
        <end position="45"/>
    </location>
</feature>
<feature type="region of interest" description="Disordered" evidence="1">
    <location>
        <begin position="356"/>
        <end position="394"/>
    </location>
</feature>
<dbReference type="PROSITE" id="PS01159">
    <property type="entry name" value="WW_DOMAIN_1"/>
    <property type="match status" value="1"/>
</dbReference>
<comment type="caution">
    <text evidence="3">The sequence shown here is derived from an EMBL/GenBank/DDBJ whole genome shotgun (WGS) entry which is preliminary data.</text>
</comment>
<accession>A0AAV4LUU8</accession>
<reference evidence="3 4" key="1">
    <citation type="submission" date="2021-06" db="EMBL/GenBank/DDBJ databases">
        <title>Genome sequence of Babesia caballi.</title>
        <authorList>
            <person name="Yamagishi J."/>
            <person name="Kidaka T."/>
            <person name="Ochi A."/>
        </authorList>
    </citation>
    <scope>NUCLEOTIDE SEQUENCE [LARGE SCALE GENOMIC DNA]</scope>
    <source>
        <strain evidence="3">USDA-D6B2</strain>
    </source>
</reference>
<dbReference type="AlphaFoldDB" id="A0AAV4LUU8"/>
<dbReference type="SMART" id="SM00456">
    <property type="entry name" value="WW"/>
    <property type="match status" value="1"/>
</dbReference>
<dbReference type="PROSITE" id="PS50020">
    <property type="entry name" value="WW_DOMAIN_2"/>
    <property type="match status" value="1"/>
</dbReference>
<proteinExistence type="predicted"/>
<gene>
    <name evidence="3" type="ORF">BcabD6B2_29630</name>
</gene>
<dbReference type="SUPFAM" id="SSF51045">
    <property type="entry name" value="WW domain"/>
    <property type="match status" value="1"/>
</dbReference>
<organism evidence="3 4">
    <name type="scientific">Babesia caballi</name>
    <dbReference type="NCBI Taxonomy" id="5871"/>
    <lineage>
        <taxon>Eukaryota</taxon>
        <taxon>Sar</taxon>
        <taxon>Alveolata</taxon>
        <taxon>Apicomplexa</taxon>
        <taxon>Aconoidasida</taxon>
        <taxon>Piroplasmida</taxon>
        <taxon>Babesiidae</taxon>
        <taxon>Babesia</taxon>
    </lineage>
</organism>
<evidence type="ECO:0000259" key="2">
    <source>
        <dbReference type="PROSITE" id="PS50020"/>
    </source>
</evidence>
<protein>
    <submittedName>
        <fullName evidence="3">Molecular chaperone, putative</fullName>
    </submittedName>
</protein>
<dbReference type="Pfam" id="PF00397">
    <property type="entry name" value="WW"/>
    <property type="match status" value="1"/>
</dbReference>
<dbReference type="RefSeq" id="XP_067715597.1">
    <property type="nucleotide sequence ID" value="XM_067859496.1"/>
</dbReference>
<evidence type="ECO:0000313" key="3">
    <source>
        <dbReference type="EMBL" id="GIX63528.1"/>
    </source>
</evidence>
<dbReference type="EMBL" id="BPLF01000002">
    <property type="protein sequence ID" value="GIX63528.1"/>
    <property type="molecule type" value="Genomic_DNA"/>
</dbReference>
<dbReference type="InterPro" id="IPR036020">
    <property type="entry name" value="WW_dom_sf"/>
</dbReference>
<dbReference type="CDD" id="cd00201">
    <property type="entry name" value="WW"/>
    <property type="match status" value="1"/>
</dbReference>
<keyword evidence="4" id="KW-1185">Reference proteome</keyword>
<feature type="region of interest" description="Disordered" evidence="1">
    <location>
        <begin position="42"/>
        <end position="65"/>
    </location>
</feature>
<evidence type="ECO:0000256" key="1">
    <source>
        <dbReference type="SAM" id="MobiDB-lite"/>
    </source>
</evidence>
<feature type="region of interest" description="Disordered" evidence="1">
    <location>
        <begin position="243"/>
        <end position="273"/>
    </location>
</feature>
<name>A0AAV4LUU8_BABCB</name>
<dbReference type="InterPro" id="IPR001202">
    <property type="entry name" value="WW_dom"/>
</dbReference>
<dbReference type="Gene3D" id="2.20.70.10">
    <property type="match status" value="1"/>
</dbReference>